<name>A0ABS8WGF5_DATST</name>
<sequence>KITSSRRPGKGKAPASSSKKGKGKAKASTVPANSQEAIMFYVPDMKGHYAIYKGRSIIIEKRFDL</sequence>
<protein>
    <submittedName>
        <fullName evidence="2">Uncharacterized protein</fullName>
    </submittedName>
</protein>
<dbReference type="Proteomes" id="UP000823775">
    <property type="component" value="Unassembled WGS sequence"/>
</dbReference>
<evidence type="ECO:0000256" key="1">
    <source>
        <dbReference type="SAM" id="MobiDB-lite"/>
    </source>
</evidence>
<proteinExistence type="predicted"/>
<keyword evidence="3" id="KW-1185">Reference proteome</keyword>
<comment type="caution">
    <text evidence="2">The sequence shown here is derived from an EMBL/GenBank/DDBJ whole genome shotgun (WGS) entry which is preliminary data.</text>
</comment>
<reference evidence="2 3" key="1">
    <citation type="journal article" date="2021" name="BMC Genomics">
        <title>Datura genome reveals duplications of psychoactive alkaloid biosynthetic genes and high mutation rate following tissue culture.</title>
        <authorList>
            <person name="Rajewski A."/>
            <person name="Carter-House D."/>
            <person name="Stajich J."/>
            <person name="Litt A."/>
        </authorList>
    </citation>
    <scope>NUCLEOTIDE SEQUENCE [LARGE SCALE GENOMIC DNA]</scope>
    <source>
        <strain evidence="2">AR-01</strain>
    </source>
</reference>
<feature type="region of interest" description="Disordered" evidence="1">
    <location>
        <begin position="1"/>
        <end position="30"/>
    </location>
</feature>
<organism evidence="2 3">
    <name type="scientific">Datura stramonium</name>
    <name type="common">Jimsonweed</name>
    <name type="synonym">Common thornapple</name>
    <dbReference type="NCBI Taxonomy" id="4076"/>
    <lineage>
        <taxon>Eukaryota</taxon>
        <taxon>Viridiplantae</taxon>
        <taxon>Streptophyta</taxon>
        <taxon>Embryophyta</taxon>
        <taxon>Tracheophyta</taxon>
        <taxon>Spermatophyta</taxon>
        <taxon>Magnoliopsida</taxon>
        <taxon>eudicotyledons</taxon>
        <taxon>Gunneridae</taxon>
        <taxon>Pentapetalae</taxon>
        <taxon>asterids</taxon>
        <taxon>lamiids</taxon>
        <taxon>Solanales</taxon>
        <taxon>Solanaceae</taxon>
        <taxon>Solanoideae</taxon>
        <taxon>Datureae</taxon>
        <taxon>Datura</taxon>
    </lineage>
</organism>
<evidence type="ECO:0000313" key="3">
    <source>
        <dbReference type="Proteomes" id="UP000823775"/>
    </source>
</evidence>
<gene>
    <name evidence="2" type="ORF">HAX54_046077</name>
</gene>
<dbReference type="EMBL" id="JACEIK010007222">
    <property type="protein sequence ID" value="MCE3049896.1"/>
    <property type="molecule type" value="Genomic_DNA"/>
</dbReference>
<feature type="non-terminal residue" evidence="2">
    <location>
        <position position="65"/>
    </location>
</feature>
<evidence type="ECO:0000313" key="2">
    <source>
        <dbReference type="EMBL" id="MCE3049896.1"/>
    </source>
</evidence>
<feature type="non-terminal residue" evidence="2">
    <location>
        <position position="1"/>
    </location>
</feature>
<accession>A0ABS8WGF5</accession>